<proteinExistence type="predicted"/>
<keyword evidence="1" id="KW-1185">Reference proteome</keyword>
<protein>
    <recommendedName>
        <fullName evidence="3">PseudoU_synth_2 domain-containing protein</fullName>
    </recommendedName>
</protein>
<dbReference type="AlphaFoldDB" id="A0AA85JLR5"/>
<accession>A0AA85JLR5</accession>
<sequence length="482" mass="54404">MSLGRMNLHTLSSVRIGQISDKLSFIFSKFNSGRCNLRQYSNIINQYIGEDSTKQTDNEFPSYPQCLSWTDPNELAHYLSQHVVAMSEHFVVIDKPPNLSVWGHSLTNREACSIINPKAFSPSNIGVNDCLQHLSSILTSWEENQPKEKLSNESKNSHGTVEIPKLHIIEALPAAYSGLILLGRNEKYTAAARQFYKSAIAGGAPWELYQRLLVVCWGRPHQMHSKISSFPIASYALNDHLCVGYRPSADEISTGLKRKGVILQKRVKHTTIAESNNNNNASLVELETNSTFRGLPEVYLLYEGCSVVGETFQASRLVNTGVFPVVLHPSKIRLDYTLPPKQRQLLGHANTNSQDIPVHIHRSHLYLPIPFYTKSLNLCVRPYIKKPSHIFENKHVNSPLDLSSSLSLSHVKSNDSPDRTTHFYFLTCSSSNLPTYFSTTLKRLGLEFDYTSWLKAKHVNICRNKSNKNDDDDNNNTDFVTK</sequence>
<reference evidence="1" key="1">
    <citation type="submission" date="2022-06" db="EMBL/GenBank/DDBJ databases">
        <authorList>
            <person name="Berger JAMES D."/>
            <person name="Berger JAMES D."/>
        </authorList>
    </citation>
    <scope>NUCLEOTIDE SEQUENCE [LARGE SCALE GENOMIC DNA]</scope>
</reference>
<dbReference type="Gene3D" id="3.30.2350.10">
    <property type="entry name" value="Pseudouridine synthase"/>
    <property type="match status" value="1"/>
</dbReference>
<evidence type="ECO:0008006" key="3">
    <source>
        <dbReference type="Google" id="ProtNLM"/>
    </source>
</evidence>
<name>A0AA85JLR5_TRIRE</name>
<dbReference type="WBParaSite" id="TREG1_44000.1">
    <property type="protein sequence ID" value="TREG1_44000.1"/>
    <property type="gene ID" value="TREG1_44000"/>
</dbReference>
<evidence type="ECO:0000313" key="1">
    <source>
        <dbReference type="Proteomes" id="UP000050795"/>
    </source>
</evidence>
<organism evidence="1 2">
    <name type="scientific">Trichobilharzia regenti</name>
    <name type="common">Nasal bird schistosome</name>
    <dbReference type="NCBI Taxonomy" id="157069"/>
    <lineage>
        <taxon>Eukaryota</taxon>
        <taxon>Metazoa</taxon>
        <taxon>Spiralia</taxon>
        <taxon>Lophotrochozoa</taxon>
        <taxon>Platyhelminthes</taxon>
        <taxon>Trematoda</taxon>
        <taxon>Digenea</taxon>
        <taxon>Strigeidida</taxon>
        <taxon>Schistosomatoidea</taxon>
        <taxon>Schistosomatidae</taxon>
        <taxon>Trichobilharzia</taxon>
    </lineage>
</organism>
<dbReference type="Proteomes" id="UP000050795">
    <property type="component" value="Unassembled WGS sequence"/>
</dbReference>
<reference evidence="2" key="2">
    <citation type="submission" date="2023-11" db="UniProtKB">
        <authorList>
            <consortium name="WormBaseParasite"/>
        </authorList>
    </citation>
    <scope>IDENTIFICATION</scope>
</reference>
<evidence type="ECO:0000313" key="2">
    <source>
        <dbReference type="WBParaSite" id="TREG1_44000.1"/>
    </source>
</evidence>